<feature type="region of interest" description="Disordered" evidence="1">
    <location>
        <begin position="153"/>
        <end position="178"/>
    </location>
</feature>
<sequence>MSALEEFQSSHNKGTSQQAVQILNTLRSSDFVMCLVIIQKVMSYTLSLLKQLQAVNTDLITAFRHVDDVINPLQLLINKPDNNEYVNLCQEAKVLLEENGGVLRMPRIVGKQQNRYDSVHNTTDGKRGAGPGENRPGPTYAAVELSEVEAAGARVAAGSGPDRSDPRRRSAPLRIRAL</sequence>
<gene>
    <name evidence="2" type="ORF">EVAR_64269_1</name>
</gene>
<name>A0A4C2AAG6_EUMVA</name>
<evidence type="ECO:0000256" key="1">
    <source>
        <dbReference type="SAM" id="MobiDB-lite"/>
    </source>
</evidence>
<proteinExistence type="predicted"/>
<feature type="compositionally biased region" description="Polar residues" evidence="1">
    <location>
        <begin position="113"/>
        <end position="122"/>
    </location>
</feature>
<dbReference type="AlphaFoldDB" id="A0A4C2AAG6"/>
<comment type="caution">
    <text evidence="2">The sequence shown here is derived from an EMBL/GenBank/DDBJ whole genome shotgun (WGS) entry which is preliminary data.</text>
</comment>
<reference evidence="2 3" key="1">
    <citation type="journal article" date="2019" name="Commun. Biol.">
        <title>The bagworm genome reveals a unique fibroin gene that provides high tensile strength.</title>
        <authorList>
            <person name="Kono N."/>
            <person name="Nakamura H."/>
            <person name="Ohtoshi R."/>
            <person name="Tomita M."/>
            <person name="Numata K."/>
            <person name="Arakawa K."/>
        </authorList>
    </citation>
    <scope>NUCLEOTIDE SEQUENCE [LARGE SCALE GENOMIC DNA]</scope>
</reference>
<evidence type="ECO:0000313" key="2">
    <source>
        <dbReference type="EMBL" id="GBP96363.1"/>
    </source>
</evidence>
<evidence type="ECO:0000313" key="3">
    <source>
        <dbReference type="Proteomes" id="UP000299102"/>
    </source>
</evidence>
<dbReference type="EMBL" id="BGZK01002773">
    <property type="protein sequence ID" value="GBP96363.1"/>
    <property type="molecule type" value="Genomic_DNA"/>
</dbReference>
<organism evidence="2 3">
    <name type="scientific">Eumeta variegata</name>
    <name type="common">Bagworm moth</name>
    <name type="synonym">Eumeta japonica</name>
    <dbReference type="NCBI Taxonomy" id="151549"/>
    <lineage>
        <taxon>Eukaryota</taxon>
        <taxon>Metazoa</taxon>
        <taxon>Ecdysozoa</taxon>
        <taxon>Arthropoda</taxon>
        <taxon>Hexapoda</taxon>
        <taxon>Insecta</taxon>
        <taxon>Pterygota</taxon>
        <taxon>Neoptera</taxon>
        <taxon>Endopterygota</taxon>
        <taxon>Lepidoptera</taxon>
        <taxon>Glossata</taxon>
        <taxon>Ditrysia</taxon>
        <taxon>Tineoidea</taxon>
        <taxon>Psychidae</taxon>
        <taxon>Oiketicinae</taxon>
        <taxon>Eumeta</taxon>
    </lineage>
</organism>
<protein>
    <submittedName>
        <fullName evidence="2">Uncharacterized protein</fullName>
    </submittedName>
</protein>
<feature type="region of interest" description="Disordered" evidence="1">
    <location>
        <begin position="113"/>
        <end position="139"/>
    </location>
</feature>
<dbReference type="Proteomes" id="UP000299102">
    <property type="component" value="Unassembled WGS sequence"/>
</dbReference>
<dbReference type="OrthoDB" id="7368269at2759"/>
<accession>A0A4C2AAG6</accession>
<keyword evidence="3" id="KW-1185">Reference proteome</keyword>